<dbReference type="Gene3D" id="1.25.40.20">
    <property type="entry name" value="Ankyrin repeat-containing domain"/>
    <property type="match status" value="2"/>
</dbReference>
<evidence type="ECO:0000313" key="4">
    <source>
        <dbReference type="EMBL" id="SVC52849.1"/>
    </source>
</evidence>
<dbReference type="PROSITE" id="PS50297">
    <property type="entry name" value="ANK_REP_REGION"/>
    <property type="match status" value="5"/>
</dbReference>
<name>A0A382MVD5_9ZZZZ</name>
<organism evidence="4">
    <name type="scientific">marine metagenome</name>
    <dbReference type="NCBI Taxonomy" id="408172"/>
    <lineage>
        <taxon>unclassified sequences</taxon>
        <taxon>metagenomes</taxon>
        <taxon>ecological metagenomes</taxon>
    </lineage>
</organism>
<dbReference type="InterPro" id="IPR050889">
    <property type="entry name" value="Dendritic_Spine_Reg/Scaffold"/>
</dbReference>
<dbReference type="SMART" id="SM00248">
    <property type="entry name" value="ANK"/>
    <property type="match status" value="7"/>
</dbReference>
<evidence type="ECO:0000256" key="1">
    <source>
        <dbReference type="ARBA" id="ARBA00022737"/>
    </source>
</evidence>
<accession>A0A382MVD5</accession>
<dbReference type="InterPro" id="IPR036770">
    <property type="entry name" value="Ankyrin_rpt-contain_sf"/>
</dbReference>
<dbReference type="AlphaFoldDB" id="A0A382MVD5"/>
<gene>
    <name evidence="4" type="ORF">METZ01_LOCUS305703</name>
</gene>
<dbReference type="Pfam" id="PF12796">
    <property type="entry name" value="Ank_2"/>
    <property type="match status" value="3"/>
</dbReference>
<dbReference type="InterPro" id="IPR002110">
    <property type="entry name" value="Ankyrin_rpt"/>
</dbReference>
<feature type="region of interest" description="Disordered" evidence="3">
    <location>
        <begin position="237"/>
        <end position="260"/>
    </location>
</feature>
<protein>
    <submittedName>
        <fullName evidence="4">Uncharacterized protein</fullName>
    </submittedName>
</protein>
<proteinExistence type="predicted"/>
<keyword evidence="2" id="KW-0040">ANK repeat</keyword>
<dbReference type="SUPFAM" id="SSF48403">
    <property type="entry name" value="Ankyrin repeat"/>
    <property type="match status" value="1"/>
</dbReference>
<reference evidence="4" key="1">
    <citation type="submission" date="2018-05" db="EMBL/GenBank/DDBJ databases">
        <authorList>
            <person name="Lanie J.A."/>
            <person name="Ng W.-L."/>
            <person name="Kazmierczak K.M."/>
            <person name="Andrzejewski T.M."/>
            <person name="Davidsen T.M."/>
            <person name="Wayne K.J."/>
            <person name="Tettelin H."/>
            <person name="Glass J.I."/>
            <person name="Rusch D."/>
            <person name="Podicherti R."/>
            <person name="Tsui H.-C.T."/>
            <person name="Winkler M.E."/>
        </authorList>
    </citation>
    <scope>NUCLEOTIDE SEQUENCE</scope>
</reference>
<evidence type="ECO:0000256" key="2">
    <source>
        <dbReference type="ARBA" id="ARBA00023043"/>
    </source>
</evidence>
<dbReference type="EMBL" id="UINC01096180">
    <property type="protein sequence ID" value="SVC52849.1"/>
    <property type="molecule type" value="Genomic_DNA"/>
</dbReference>
<dbReference type="PROSITE" id="PS50088">
    <property type="entry name" value="ANK_REPEAT"/>
    <property type="match status" value="5"/>
</dbReference>
<feature type="non-terminal residue" evidence="4">
    <location>
        <position position="1"/>
    </location>
</feature>
<evidence type="ECO:0000256" key="3">
    <source>
        <dbReference type="SAM" id="MobiDB-lite"/>
    </source>
</evidence>
<keyword evidence="1" id="KW-0677">Repeat</keyword>
<dbReference type="PRINTS" id="PR01415">
    <property type="entry name" value="ANKYRIN"/>
</dbReference>
<dbReference type="PANTHER" id="PTHR24166:SF48">
    <property type="entry name" value="PROTEIN VAPYRIN"/>
    <property type="match status" value="1"/>
</dbReference>
<sequence>THLAAGVDVNGKNKGGYTALHLAAKKGHVEVAKVLLEAKADIAAASKSGKTAMHYVAYYNGNLDLAKLLLDAGTDPNVLDKRKKTPLDYAVSRKNDALIELLLAKGARTGKELRAETDIHYAAANGYADAVKRFIENGGDVNAGDKGGYTALQYAAYNGYIEVVRVLVENKADVNASANKRKKSALHYAAQKGRKQIALLLLDKGADINALDKAGRTALDIALRYRRTETGELLRQRGGKLGSELAKPEGGEGGNNAEPQPLILDDELDGLTAAGVTLNLLLGPEGPGVSILGWPGDIYLIESSSDLMGWIGVDEVTNDAGRIEWSDPRGDLGAVQFYRVRVLD</sequence>
<dbReference type="PANTHER" id="PTHR24166">
    <property type="entry name" value="ROLLING PEBBLES, ISOFORM B"/>
    <property type="match status" value="1"/>
</dbReference>